<dbReference type="PANTHER" id="PTHR43235">
    <property type="entry name" value="GLUTAMINE AMIDOTRANSFERASE PB2B2.05-RELATED"/>
    <property type="match status" value="1"/>
</dbReference>
<keyword evidence="2" id="KW-1185">Reference proteome</keyword>
<dbReference type="InterPro" id="IPR011697">
    <property type="entry name" value="Peptidase_C26"/>
</dbReference>
<proteinExistence type="predicted"/>
<dbReference type="PANTHER" id="PTHR43235:SF1">
    <property type="entry name" value="GLUTAMINE AMIDOTRANSFERASE PB2B2.05-RELATED"/>
    <property type="match status" value="1"/>
</dbReference>
<evidence type="ECO:0000313" key="2">
    <source>
        <dbReference type="Proteomes" id="UP000601171"/>
    </source>
</evidence>
<dbReference type="PROSITE" id="PS51273">
    <property type="entry name" value="GATASE_TYPE_1"/>
    <property type="match status" value="1"/>
</dbReference>
<dbReference type="FunFam" id="3.40.50.880:FF:000030">
    <property type="entry name" value="Gamma-glutamyl-gamma-aminobutyrate hydrolase PuuD"/>
    <property type="match status" value="1"/>
</dbReference>
<accession>A0A926EVW0</accession>
<dbReference type="EMBL" id="JACRTG010000012">
    <property type="protein sequence ID" value="MBC8587512.1"/>
    <property type="molecule type" value="Genomic_DNA"/>
</dbReference>
<keyword evidence="1" id="KW-0378">Hydrolase</keyword>
<dbReference type="InterPro" id="IPR029062">
    <property type="entry name" value="Class_I_gatase-like"/>
</dbReference>
<gene>
    <name evidence="1" type="ORF">H8707_04565</name>
</gene>
<evidence type="ECO:0000313" key="1">
    <source>
        <dbReference type="EMBL" id="MBC8587512.1"/>
    </source>
</evidence>
<protein>
    <submittedName>
        <fullName evidence="1">Gamma-glutamyl-gamma-aminobutyrate hydrolase family protein</fullName>
    </submittedName>
</protein>
<comment type="caution">
    <text evidence="1">The sequence shown here is derived from an EMBL/GenBank/DDBJ whole genome shotgun (WGS) entry which is preliminary data.</text>
</comment>
<dbReference type="Pfam" id="PF07722">
    <property type="entry name" value="Peptidase_C26"/>
    <property type="match status" value="1"/>
</dbReference>
<dbReference type="AlphaFoldDB" id="A0A926EVW0"/>
<dbReference type="Gene3D" id="3.40.50.880">
    <property type="match status" value="1"/>
</dbReference>
<organism evidence="1 2">
    <name type="scientific">Paratissierella segnis</name>
    <dbReference type="NCBI Taxonomy" id="2763679"/>
    <lineage>
        <taxon>Bacteria</taxon>
        <taxon>Bacillati</taxon>
        <taxon>Bacillota</taxon>
        <taxon>Tissierellia</taxon>
        <taxon>Tissierellales</taxon>
        <taxon>Tissierellaceae</taxon>
        <taxon>Paratissierella</taxon>
    </lineage>
</organism>
<dbReference type="InterPro" id="IPR044668">
    <property type="entry name" value="PuuD-like"/>
</dbReference>
<reference evidence="1" key="1">
    <citation type="submission" date="2020-08" db="EMBL/GenBank/DDBJ databases">
        <title>Genome public.</title>
        <authorList>
            <person name="Liu C."/>
            <person name="Sun Q."/>
        </authorList>
    </citation>
    <scope>NUCLEOTIDE SEQUENCE</scope>
    <source>
        <strain evidence="1">BX21</strain>
    </source>
</reference>
<dbReference type="GO" id="GO:0033969">
    <property type="term" value="F:gamma-glutamyl-gamma-aminobutyrate hydrolase activity"/>
    <property type="evidence" value="ECO:0007669"/>
    <property type="project" value="TreeGrafter"/>
</dbReference>
<dbReference type="GO" id="GO:0005829">
    <property type="term" value="C:cytosol"/>
    <property type="evidence" value="ECO:0007669"/>
    <property type="project" value="TreeGrafter"/>
</dbReference>
<sequence>MKLKPIIGLTCQYDSTINRGVNRINCEYISAVLEAGGMPLVIPNLQNTDDIEMYLNVIDGIIFTGGEDVSAHYFGEEPVKEITEVSRDRDMTEMALFEKAYEKGIPIFGICRGMQLINIALGGNMYQDIYTQVPGVHGHSCEISLQEGYHSINIARNSIVYEIFVKERLLVNSLHHQALKNLGKDLKITAKALDGIVEAIESTNEKFVLGLQFHPETMAMKYKEFVKPFKYFIDRCKI</sequence>
<dbReference type="GO" id="GO:0006598">
    <property type="term" value="P:polyamine catabolic process"/>
    <property type="evidence" value="ECO:0007669"/>
    <property type="project" value="TreeGrafter"/>
</dbReference>
<dbReference type="SUPFAM" id="SSF52317">
    <property type="entry name" value="Class I glutamine amidotransferase-like"/>
    <property type="match status" value="1"/>
</dbReference>
<dbReference type="CDD" id="cd01745">
    <property type="entry name" value="GATase1_2"/>
    <property type="match status" value="1"/>
</dbReference>
<name>A0A926EVW0_9FIRM</name>
<dbReference type="Proteomes" id="UP000601171">
    <property type="component" value="Unassembled WGS sequence"/>
</dbReference>